<feature type="compositionally biased region" description="Low complexity" evidence="1">
    <location>
        <begin position="677"/>
        <end position="689"/>
    </location>
</feature>
<comment type="caution">
    <text evidence="4">The sequence shown here is derived from an EMBL/GenBank/DDBJ whole genome shotgun (WGS) entry which is preliminary data.</text>
</comment>
<dbReference type="InterPro" id="IPR051162">
    <property type="entry name" value="T4SS_component"/>
</dbReference>
<dbReference type="SUPFAM" id="SSF52540">
    <property type="entry name" value="P-loop containing nucleoside triphosphate hydrolases"/>
    <property type="match status" value="1"/>
</dbReference>
<dbReference type="Gene3D" id="3.40.50.300">
    <property type="entry name" value="P-loop containing nucleotide triphosphate hydrolases"/>
    <property type="match status" value="2"/>
</dbReference>
<keyword evidence="2" id="KW-0812">Transmembrane</keyword>
<keyword evidence="2" id="KW-0472">Membrane</keyword>
<feature type="transmembrane region" description="Helical" evidence="2">
    <location>
        <begin position="150"/>
        <end position="168"/>
    </location>
</feature>
<proteinExistence type="predicted"/>
<protein>
    <submittedName>
        <fullName evidence="4">Intracellular multiplication protein IcmO</fullName>
    </submittedName>
</protein>
<organism evidence="4 5">
    <name type="scientific">Pseudomonas nitroreducens</name>
    <dbReference type="NCBI Taxonomy" id="46680"/>
    <lineage>
        <taxon>Bacteria</taxon>
        <taxon>Pseudomonadati</taxon>
        <taxon>Pseudomonadota</taxon>
        <taxon>Gammaproteobacteria</taxon>
        <taxon>Pseudomonadales</taxon>
        <taxon>Pseudomonadaceae</taxon>
        <taxon>Pseudomonas</taxon>
    </lineage>
</organism>
<evidence type="ECO:0000256" key="1">
    <source>
        <dbReference type="SAM" id="MobiDB-lite"/>
    </source>
</evidence>
<evidence type="ECO:0000259" key="3">
    <source>
        <dbReference type="Pfam" id="PF12696"/>
    </source>
</evidence>
<reference evidence="4 5" key="1">
    <citation type="submission" date="2020-08" db="EMBL/GenBank/DDBJ databases">
        <title>Functional genomics of gut bacteria from endangered species of beetles.</title>
        <authorList>
            <person name="Carlos-Shanley C."/>
        </authorList>
    </citation>
    <scope>NUCLEOTIDE SEQUENCE [LARGE SCALE GENOMIC DNA]</scope>
    <source>
        <strain evidence="4 5">S00179</strain>
    </source>
</reference>
<evidence type="ECO:0000313" key="4">
    <source>
        <dbReference type="EMBL" id="MBB4861326.1"/>
    </source>
</evidence>
<dbReference type="Proteomes" id="UP000566995">
    <property type="component" value="Unassembled WGS sequence"/>
</dbReference>
<dbReference type="Pfam" id="PF12696">
    <property type="entry name" value="TraG-D_C"/>
    <property type="match status" value="1"/>
</dbReference>
<sequence length="842" mass="93934">MVHGVTKNADLDPTLLQREIRPLKYRIRSLFAEIGGFVVCFLGFMAFVLPFSPYATSSDIFILVALMAYLYAKRHVRKYPHRHPFNPLETKQVRVKGKKGKDKYKSVPIGDGIILIGNDLVTNESFWVSNDDARTHMLVFGSTGSGKTRFLLSLFYQALVLGSGVMYVDGKGDTTVFGLVFSMVRRLGREDDLLVINYLTGSKTDKSINDGSRLSNTTNPFALGPAKQIQSLVASLMRDGGGDDMWKGRANALLLALLDCLVYLRDTGEINLDVGVLRDNMPLDRILDLTQRADIPEKNISLLNKYLLELPGYQEKEARQGELNAKCYEQHNYLTMQLTEVLQELSATYSHIFNAPRGEVDYKDLVYNRRILFVMLPALEKEPDALAGLGKLVVAGVRSALAPALGEKVEGSHAEVIDAKPTNSDVPFMLILDEYGYYSVKGFSVVAAQARSLGISVVFAGQDFPSFQRSDEKEAKSIVANTNIKIFMKLEDAKETLDLAIERAGEAETASSAGYEVSKGMFPGYADNNQSKSERKKRINVRDLVDQKPGQAHVIFGDKLARVSLYFTDPEKSPEYRINRMLMVNGPSRDMVKTLRDSRNNITKLFDDSQADSRRSKPVDLDRNLQALFNAYDVAVSRAQEPDMAAKIAFGMMEHKEKLLDDEFVASLKGRANGVSAAPAVRPAPRQAPIMEDDSDDDLPPARPSAKRYDQEMDTVLGNLPFLHEEDDEEYDTSILDEADDVFKSLSDLMSDSVKESFKVYPEVLSADQKDRAMPIKQLLEIEKAAGRSELEAMEEARRGLEIIDETINYPVDPQPNKLTAEGVSDALEQMLARMARIRTED</sequence>
<accession>A0A7W7KEE8</accession>
<dbReference type="PANTHER" id="PTHR30121">
    <property type="entry name" value="UNCHARACTERIZED PROTEIN YJGR-RELATED"/>
    <property type="match status" value="1"/>
</dbReference>
<dbReference type="PANTHER" id="PTHR30121:SF6">
    <property type="entry name" value="SLR6007 PROTEIN"/>
    <property type="match status" value="1"/>
</dbReference>
<keyword evidence="2" id="KW-1133">Transmembrane helix</keyword>
<feature type="transmembrane region" description="Helical" evidence="2">
    <location>
        <begin position="54"/>
        <end position="72"/>
    </location>
</feature>
<dbReference type="RefSeq" id="WP_184585596.1">
    <property type="nucleotide sequence ID" value="NZ_JACHLI010000001.1"/>
</dbReference>
<dbReference type="EMBL" id="JACHLI010000001">
    <property type="protein sequence ID" value="MBB4861326.1"/>
    <property type="molecule type" value="Genomic_DNA"/>
</dbReference>
<dbReference type="CDD" id="cd01127">
    <property type="entry name" value="TrwB_TraG_TraD_VirD4"/>
    <property type="match status" value="1"/>
</dbReference>
<feature type="region of interest" description="Disordered" evidence="1">
    <location>
        <begin position="676"/>
        <end position="706"/>
    </location>
</feature>
<evidence type="ECO:0000256" key="2">
    <source>
        <dbReference type="SAM" id="Phobius"/>
    </source>
</evidence>
<feature type="transmembrane region" description="Helical" evidence="2">
    <location>
        <begin position="30"/>
        <end position="48"/>
    </location>
</feature>
<dbReference type="InterPro" id="IPR027417">
    <property type="entry name" value="P-loop_NTPase"/>
</dbReference>
<name>A0A7W7KEE8_PSENT</name>
<evidence type="ECO:0000313" key="5">
    <source>
        <dbReference type="Proteomes" id="UP000566995"/>
    </source>
</evidence>
<feature type="domain" description="TraD/TraG TraM recognition site" evidence="3">
    <location>
        <begin position="427"/>
        <end position="545"/>
    </location>
</feature>
<dbReference type="InterPro" id="IPR032689">
    <property type="entry name" value="TraG-D_C"/>
</dbReference>
<gene>
    <name evidence="4" type="ORF">HNP46_000137</name>
</gene>
<dbReference type="AlphaFoldDB" id="A0A7W7KEE8"/>